<feature type="compositionally biased region" description="Low complexity" evidence="1">
    <location>
        <begin position="637"/>
        <end position="650"/>
    </location>
</feature>
<proteinExistence type="predicted"/>
<feature type="region of interest" description="Disordered" evidence="1">
    <location>
        <begin position="280"/>
        <end position="325"/>
    </location>
</feature>
<feature type="region of interest" description="Disordered" evidence="1">
    <location>
        <begin position="628"/>
        <end position="650"/>
    </location>
</feature>
<evidence type="ECO:0000313" key="3">
    <source>
        <dbReference type="Proteomes" id="UP000674179"/>
    </source>
</evidence>
<dbReference type="RefSeq" id="XP_067690196.1">
    <property type="nucleotide sequence ID" value="XM_067834093.1"/>
</dbReference>
<dbReference type="Proteomes" id="UP000674179">
    <property type="component" value="Chromosome 32"/>
</dbReference>
<evidence type="ECO:0000256" key="1">
    <source>
        <dbReference type="SAM" id="MobiDB-lite"/>
    </source>
</evidence>
<feature type="compositionally biased region" description="Low complexity" evidence="1">
    <location>
        <begin position="203"/>
        <end position="220"/>
    </location>
</feature>
<dbReference type="GeneID" id="94169603"/>
<accession>A0A836H504</accession>
<feature type="region of interest" description="Disordered" evidence="1">
    <location>
        <begin position="1"/>
        <end position="58"/>
    </location>
</feature>
<reference evidence="2 3" key="1">
    <citation type="submission" date="2021-02" db="EMBL/GenBank/DDBJ databases">
        <title>Leishmania (Mundinia) enrietti genome sequencing and assembly.</title>
        <authorList>
            <person name="Almutairi H."/>
            <person name="Gatherer D."/>
        </authorList>
    </citation>
    <scope>NUCLEOTIDE SEQUENCE [LARGE SCALE GENOMIC DNA]</scope>
    <source>
        <strain evidence="2">CUR178</strain>
    </source>
</reference>
<dbReference type="AlphaFoldDB" id="A0A836H504"/>
<feature type="compositionally biased region" description="Polar residues" evidence="1">
    <location>
        <begin position="155"/>
        <end position="167"/>
    </location>
</feature>
<feature type="compositionally biased region" description="Basic and acidic residues" evidence="1">
    <location>
        <begin position="280"/>
        <end position="289"/>
    </location>
</feature>
<keyword evidence="3" id="KW-1185">Reference proteome</keyword>
<dbReference type="KEGG" id="lenr:94169603"/>
<evidence type="ECO:0000313" key="2">
    <source>
        <dbReference type="EMBL" id="KAG5471026.1"/>
    </source>
</evidence>
<sequence>MPKSACAPEHTHSLRPARPRHGGTFFQASRPPLAPAGFGTSAHGHGWPLQERRARASSRTENIVSPVAIAVGSSVADFAKPTAFSGQMSTSSLSSASSAPPVYTGATLLAGYTKRRKIVQRAAALSTSMRLQVQDVVQLEEEQRVLSQAYRGRQILSNPQQQGLKQTQAERRSSSASGDARALGEGAASSTALERDGGSTCTPESGAEAVPPAGAAAASPDGTKNAMLSTDDGTGILLDGAFDVKQHLQQQTQEKTDTLAKMRGMQQAILELSEEAAADVERHSVKRGNDVSAPEADGLRDRPAPDDSGGSTTEDDAGQQPPFSAELQSKLEAIRVLRSTLKEMLDAHHTPLVAVYSMSGSSVTRHAASTALSGAMWLEQDATYRPPAPLQVFSTSAFAVTLEYLSNSLACVARLADEVCVATTFRSRADPVMLSPHLESLQKWMTQAERCLAAAQRHLRHFQLGEAAVFECSTYEVNCLREQVLLLKESITAQEQKLKATEDARASALHRIGEISRRCYLWEAYLLHGEDAVLSGAASGVWCPGEEIGNGAVAVPKGADLSASGPRVTGGSLSVSVPFRAVTSLAAELPISVTRFEEAPSEATIASAPLPASKLRCFFRGGAQNLRGNDDAASRPLSSSTQHTPSQPSLSVYERCHQSATVSAPDFIEQRIARSWCNPYVRKQHQLQRAEEVLAQQQQRHRQQSLERAGGSVSAGLENGCDTLIAEVARAPTTHPTSFHSLNSVRCYPSASETADVAARADSAPSQVPLARLGVQADSCNSNSVAEAHRSINRGADSMKATVSGSAAASTELVADLADVRALQLLQSLLRSNPSTNCAFAYSHAKDTGQQDTDGGGSDTTTNPSLAQSLCIDVTQDDEKRAETWQSIQRLSRYLSLCTAGVLSPRRSTSKKK</sequence>
<comment type="caution">
    <text evidence="2">The sequence shown here is derived from an EMBL/GenBank/DDBJ whole genome shotgun (WGS) entry which is preliminary data.</text>
</comment>
<name>A0A836H504_LEIEN</name>
<gene>
    <name evidence="2" type="ORF">CUR178_02333</name>
</gene>
<dbReference type="OrthoDB" id="266614at2759"/>
<feature type="region of interest" description="Disordered" evidence="1">
    <location>
        <begin position="692"/>
        <end position="714"/>
    </location>
</feature>
<dbReference type="EMBL" id="JAFHKP010000032">
    <property type="protein sequence ID" value="KAG5471026.1"/>
    <property type="molecule type" value="Genomic_DNA"/>
</dbReference>
<protein>
    <submittedName>
        <fullName evidence="2">Uncharacterized protein</fullName>
    </submittedName>
</protein>
<feature type="region of interest" description="Disordered" evidence="1">
    <location>
        <begin position="154"/>
        <end position="230"/>
    </location>
</feature>
<organism evidence="2 3">
    <name type="scientific">Leishmania enriettii</name>
    <dbReference type="NCBI Taxonomy" id="5663"/>
    <lineage>
        <taxon>Eukaryota</taxon>
        <taxon>Discoba</taxon>
        <taxon>Euglenozoa</taxon>
        <taxon>Kinetoplastea</taxon>
        <taxon>Metakinetoplastina</taxon>
        <taxon>Trypanosomatida</taxon>
        <taxon>Trypanosomatidae</taxon>
        <taxon>Leishmaniinae</taxon>
        <taxon>Leishmania</taxon>
    </lineage>
</organism>